<proteinExistence type="predicted"/>
<dbReference type="InterPro" id="IPR036770">
    <property type="entry name" value="Ankyrin_rpt-contain_sf"/>
</dbReference>
<dbReference type="PRINTS" id="PR01415">
    <property type="entry name" value="ANKYRIN"/>
</dbReference>
<evidence type="ECO:0000256" key="3">
    <source>
        <dbReference type="PROSITE-ProRule" id="PRU00023"/>
    </source>
</evidence>
<protein>
    <submittedName>
        <fullName evidence="5">CYFA0S02e03092g1_1</fullName>
    </submittedName>
</protein>
<dbReference type="PhylomeDB" id="A0A061AT89"/>
<dbReference type="OrthoDB" id="9995210at2759"/>
<dbReference type="PROSITE" id="PS50088">
    <property type="entry name" value="ANK_REPEAT"/>
    <property type="match status" value="2"/>
</dbReference>
<dbReference type="PROSITE" id="PS50297">
    <property type="entry name" value="ANK_REP_REGION"/>
    <property type="match status" value="2"/>
</dbReference>
<dbReference type="InterPro" id="IPR051637">
    <property type="entry name" value="Ank_repeat_dom-contain_49"/>
</dbReference>
<reference evidence="5" key="1">
    <citation type="journal article" date="2014" name="Genome Announc.">
        <title>Genome sequence of the yeast Cyberlindnera fabianii (Hansenula fabianii).</title>
        <authorList>
            <person name="Freel K.C."/>
            <person name="Sarilar V."/>
            <person name="Neuveglise C."/>
            <person name="Devillers H."/>
            <person name="Friedrich A."/>
            <person name="Schacherer J."/>
        </authorList>
    </citation>
    <scope>NUCLEOTIDE SEQUENCE</scope>
    <source>
        <strain evidence="5">YJS4271</strain>
    </source>
</reference>
<sequence length="249" mass="27690">MTIEVKYAESFDVSRRVAPTMLTKSWNNKRFWGEEKTPPRVDRIARFDLKTSKMSDEGASYREQLLDAARRNNSDLFATIAEALDTGKLSSLINEARDALGNTPLHLAAKYGSFEVMDAILDVEGVEVDPRNRLDGDTPLHCAVRYAENEPEHGAFLAETLVEAGSDARIKNTAGLKPVDLIRGENGPLRETLQAGEMAFHLEEEERARGEYYMKQGLEYMTLTDDIAQLHQDDDDDEGSGSGSGSDDE</sequence>
<accession>A0A061AT89</accession>
<gene>
    <name evidence="5" type="ORF">CYFA0S_02e03092g</name>
</gene>
<keyword evidence="2 3" id="KW-0040">ANK repeat</keyword>
<dbReference type="SMART" id="SM00248">
    <property type="entry name" value="ANK"/>
    <property type="match status" value="2"/>
</dbReference>
<evidence type="ECO:0000256" key="4">
    <source>
        <dbReference type="SAM" id="MobiDB-lite"/>
    </source>
</evidence>
<feature type="repeat" description="ANK" evidence="3">
    <location>
        <begin position="135"/>
        <end position="173"/>
    </location>
</feature>
<feature type="compositionally biased region" description="Gly residues" evidence="4">
    <location>
        <begin position="240"/>
        <end position="249"/>
    </location>
</feature>
<dbReference type="SUPFAM" id="SSF48403">
    <property type="entry name" value="Ankyrin repeat"/>
    <property type="match status" value="1"/>
</dbReference>
<name>A0A061AT89_CYBFA</name>
<dbReference type="Gene3D" id="1.25.40.20">
    <property type="entry name" value="Ankyrin repeat-containing domain"/>
    <property type="match status" value="1"/>
</dbReference>
<keyword evidence="1" id="KW-0677">Repeat</keyword>
<dbReference type="InterPro" id="IPR002110">
    <property type="entry name" value="Ankyrin_rpt"/>
</dbReference>
<evidence type="ECO:0000256" key="1">
    <source>
        <dbReference type="ARBA" id="ARBA00022737"/>
    </source>
</evidence>
<organism evidence="5">
    <name type="scientific">Cyberlindnera fabianii</name>
    <name type="common">Yeast</name>
    <name type="synonym">Hansenula fabianii</name>
    <dbReference type="NCBI Taxonomy" id="36022"/>
    <lineage>
        <taxon>Eukaryota</taxon>
        <taxon>Fungi</taxon>
        <taxon>Dikarya</taxon>
        <taxon>Ascomycota</taxon>
        <taxon>Saccharomycotina</taxon>
        <taxon>Saccharomycetes</taxon>
        <taxon>Phaffomycetales</taxon>
        <taxon>Phaffomycetaceae</taxon>
        <taxon>Cyberlindnera</taxon>
    </lineage>
</organism>
<feature type="repeat" description="ANK" evidence="3">
    <location>
        <begin position="100"/>
        <end position="133"/>
    </location>
</feature>
<evidence type="ECO:0000313" key="5">
    <source>
        <dbReference type="EMBL" id="CDR38564.1"/>
    </source>
</evidence>
<dbReference type="AlphaFoldDB" id="A0A061AT89"/>
<dbReference type="Pfam" id="PF12796">
    <property type="entry name" value="Ank_2"/>
    <property type="match status" value="1"/>
</dbReference>
<dbReference type="EMBL" id="LK052887">
    <property type="protein sequence ID" value="CDR38564.1"/>
    <property type="molecule type" value="Genomic_DNA"/>
</dbReference>
<evidence type="ECO:0000256" key="2">
    <source>
        <dbReference type="ARBA" id="ARBA00023043"/>
    </source>
</evidence>
<dbReference type="PANTHER" id="PTHR24180:SF53">
    <property type="entry name" value="ANKYRIN REPEAT-CONTAINING PROTEIN C105.02C"/>
    <property type="match status" value="1"/>
</dbReference>
<feature type="region of interest" description="Disordered" evidence="4">
    <location>
        <begin position="225"/>
        <end position="249"/>
    </location>
</feature>
<dbReference type="PANTHER" id="PTHR24180">
    <property type="entry name" value="CYCLIN-DEPENDENT KINASE INHIBITOR 2C-RELATED"/>
    <property type="match status" value="1"/>
</dbReference>